<dbReference type="OMA" id="MAYKESE"/>
<reference evidence="3 4" key="1">
    <citation type="journal article" date="2018" name="Nat. Ecol. Evol.">
        <title>Shark genomes provide insights into elasmobranch evolution and the origin of vertebrates.</title>
        <authorList>
            <person name="Hara Y"/>
            <person name="Yamaguchi K"/>
            <person name="Onimaru K"/>
            <person name="Kadota M"/>
            <person name="Koyanagi M"/>
            <person name="Keeley SD"/>
            <person name="Tatsumi K"/>
            <person name="Tanaka K"/>
            <person name="Motone F"/>
            <person name="Kageyama Y"/>
            <person name="Nozu R"/>
            <person name="Adachi N"/>
            <person name="Nishimura O"/>
            <person name="Nakagawa R"/>
            <person name="Tanegashima C"/>
            <person name="Kiyatake I"/>
            <person name="Matsumoto R"/>
            <person name="Murakumo K"/>
            <person name="Nishida K"/>
            <person name="Terakita A"/>
            <person name="Kuratani S"/>
            <person name="Sato K"/>
            <person name="Hyodo S Kuraku.S."/>
        </authorList>
    </citation>
    <scope>NUCLEOTIDE SEQUENCE [LARGE SCALE GENOMIC DNA]</scope>
</reference>
<keyword evidence="1" id="KW-0175">Coiled coil</keyword>
<feature type="region of interest" description="Disordered" evidence="2">
    <location>
        <begin position="1"/>
        <end position="22"/>
    </location>
</feature>
<keyword evidence="4" id="KW-1185">Reference proteome</keyword>
<accession>A0A401PDW7</accession>
<comment type="caution">
    <text evidence="3">The sequence shown here is derived from an EMBL/GenBank/DDBJ whole genome shotgun (WGS) entry which is preliminary data.</text>
</comment>
<name>A0A401PDW7_SCYTO</name>
<gene>
    <name evidence="3" type="ORF">scyTo_0001537</name>
</gene>
<dbReference type="SUPFAM" id="SSF90257">
    <property type="entry name" value="Myosin rod fragments"/>
    <property type="match status" value="1"/>
</dbReference>
<protein>
    <submittedName>
        <fullName evidence="3">Uncharacterized protein</fullName>
    </submittedName>
</protein>
<dbReference type="AlphaFoldDB" id="A0A401PDW7"/>
<sequence length="467" mass="54056">MAGRQQPEYGTAEKLRSSSGKSLKRSFLAPNFRTWASEPLSSIETEYIKNLQQQAKKAASIPPKITYEAEQMVREMKELQAEIKFIQFEIKKRDARIAMSLSEKELFSRNLNLAQGAHSSEKKLLIEELLQMKKLKEIANRDMAYKESELVKIKQALAKTTAAVTDGGRQIWLLERQLNQHVEKHQATEAQLGEKKSELIKTQVALYQLEENYYCSTASIQDHIAKELRDEISSLQQKLRDRVLLAEEDKFLRNKVAEDCGRLTKENALLHSHVLELTKELEKVQALRDEKNFKHSTNVTQLTSLKEQERRHELELAYLKRMMEEEEKKVLNAMEQLHRLEQGKSSVELNGLSLRNQLAVLEKRQSNIQLENTQLKREKANLVEHISELHKQISEKDDEILRMKGHIHTLAQDLSSLKSQLERESSLRSESWKEISSIADTMKQVASTMNKRNVNPTSILNFTKQLY</sequence>
<dbReference type="STRING" id="75743.A0A401PDW7"/>
<organism evidence="3 4">
    <name type="scientific">Scyliorhinus torazame</name>
    <name type="common">Cloudy catshark</name>
    <name type="synonym">Catulus torazame</name>
    <dbReference type="NCBI Taxonomy" id="75743"/>
    <lineage>
        <taxon>Eukaryota</taxon>
        <taxon>Metazoa</taxon>
        <taxon>Chordata</taxon>
        <taxon>Craniata</taxon>
        <taxon>Vertebrata</taxon>
        <taxon>Chondrichthyes</taxon>
        <taxon>Elasmobranchii</taxon>
        <taxon>Galeomorphii</taxon>
        <taxon>Galeoidea</taxon>
        <taxon>Carcharhiniformes</taxon>
        <taxon>Scyliorhinidae</taxon>
        <taxon>Scyliorhinus</taxon>
    </lineage>
</organism>
<dbReference type="EMBL" id="BFAA01000349">
    <property type="protein sequence ID" value="GCB71350.1"/>
    <property type="molecule type" value="Genomic_DNA"/>
</dbReference>
<dbReference type="OrthoDB" id="2130396at2759"/>
<evidence type="ECO:0000313" key="4">
    <source>
        <dbReference type="Proteomes" id="UP000288216"/>
    </source>
</evidence>
<dbReference type="Proteomes" id="UP000288216">
    <property type="component" value="Unassembled WGS sequence"/>
</dbReference>
<proteinExistence type="predicted"/>
<evidence type="ECO:0000313" key="3">
    <source>
        <dbReference type="EMBL" id="GCB71350.1"/>
    </source>
</evidence>
<evidence type="ECO:0000256" key="2">
    <source>
        <dbReference type="SAM" id="MobiDB-lite"/>
    </source>
</evidence>
<evidence type="ECO:0000256" key="1">
    <source>
        <dbReference type="SAM" id="Coils"/>
    </source>
</evidence>
<feature type="coiled-coil region" evidence="1">
    <location>
        <begin position="309"/>
        <end position="392"/>
    </location>
</feature>